<reference evidence="2 3" key="1">
    <citation type="submission" date="2024-08" db="EMBL/GenBank/DDBJ databases">
        <authorList>
            <person name="Cucini C."/>
            <person name="Frati F."/>
        </authorList>
    </citation>
    <scope>NUCLEOTIDE SEQUENCE [LARGE SCALE GENOMIC DNA]</scope>
</reference>
<accession>A0ABP1RIW8</accession>
<evidence type="ECO:0000313" key="3">
    <source>
        <dbReference type="Proteomes" id="UP001642540"/>
    </source>
</evidence>
<keyword evidence="3" id="KW-1185">Reference proteome</keyword>
<comment type="caution">
    <text evidence="2">The sequence shown here is derived from an EMBL/GenBank/DDBJ whole genome shotgun (WGS) entry which is preliminary data.</text>
</comment>
<dbReference type="Gene3D" id="3.40.710.10">
    <property type="entry name" value="DD-peptidase/beta-lactamase superfamily"/>
    <property type="match status" value="1"/>
</dbReference>
<dbReference type="PANTHER" id="PTHR46825">
    <property type="entry name" value="D-ALANYL-D-ALANINE-CARBOXYPEPTIDASE/ENDOPEPTIDASE AMPH"/>
    <property type="match status" value="1"/>
</dbReference>
<dbReference type="InterPro" id="IPR050491">
    <property type="entry name" value="AmpC-like"/>
</dbReference>
<dbReference type="Proteomes" id="UP001642540">
    <property type="component" value="Unassembled WGS sequence"/>
</dbReference>
<gene>
    <name evidence="2" type="ORF">ODALV1_LOCUS22715</name>
</gene>
<dbReference type="Pfam" id="PF00144">
    <property type="entry name" value="Beta-lactamase"/>
    <property type="match status" value="1"/>
</dbReference>
<evidence type="ECO:0000259" key="1">
    <source>
        <dbReference type="Pfam" id="PF00144"/>
    </source>
</evidence>
<feature type="domain" description="Beta-lactamase-related" evidence="1">
    <location>
        <begin position="2"/>
        <end position="283"/>
    </location>
</feature>
<sequence>MGELVLDTPIIKLLPDSNFTLVDRFRTEHVTFRDLLAHRLCVIRDDLQLQAEPFDTVEEIVFRIRYAEDVCGLRTSQVYNNQMFIALSLLVRQITGRSYEDMGYELLNEIGMFNSAFIAKADDFPNMFHRAQPYYVVDNVAYPTNPELIKRVAPTTIAAGGLFTTPNDMARYLRLHLNLGKIDGKQIIPEEVMLWTREPSIHFPYSDFKITDNDITTNTLSYGLALRLGIYDGWEHINHGGYFPPYKSLISMFPALKLGIFTSSNQAPSLVDQTVLHSFIFETLRGNENARKVAETVHKKEQRRHLEEMNSKKKQLGAFLRASEKEGFHPSPNEIVGRYGNGLSGELEIFFKFNPNINGTGLYLSYGKWLKGWMERTDNYGVYNLIWDTDIVHDDYAWGLSDGRSMYASVKAGKIDLITITPYGELFRGQFEKEFRFDKLPIIPWNSENCSN</sequence>
<dbReference type="EMBL" id="CAXLJM020000075">
    <property type="protein sequence ID" value="CAL8128956.1"/>
    <property type="molecule type" value="Genomic_DNA"/>
</dbReference>
<dbReference type="InterPro" id="IPR001466">
    <property type="entry name" value="Beta-lactam-related"/>
</dbReference>
<name>A0ABP1RIW8_9HEXA</name>
<evidence type="ECO:0000313" key="2">
    <source>
        <dbReference type="EMBL" id="CAL8128956.1"/>
    </source>
</evidence>
<dbReference type="PANTHER" id="PTHR46825:SF15">
    <property type="entry name" value="BETA-LACTAMASE-RELATED DOMAIN-CONTAINING PROTEIN"/>
    <property type="match status" value="1"/>
</dbReference>
<protein>
    <recommendedName>
        <fullName evidence="1">Beta-lactamase-related domain-containing protein</fullName>
    </recommendedName>
</protein>
<dbReference type="SUPFAM" id="SSF56601">
    <property type="entry name" value="beta-lactamase/transpeptidase-like"/>
    <property type="match status" value="1"/>
</dbReference>
<organism evidence="2 3">
    <name type="scientific">Orchesella dallaii</name>
    <dbReference type="NCBI Taxonomy" id="48710"/>
    <lineage>
        <taxon>Eukaryota</taxon>
        <taxon>Metazoa</taxon>
        <taxon>Ecdysozoa</taxon>
        <taxon>Arthropoda</taxon>
        <taxon>Hexapoda</taxon>
        <taxon>Collembola</taxon>
        <taxon>Entomobryomorpha</taxon>
        <taxon>Entomobryoidea</taxon>
        <taxon>Orchesellidae</taxon>
        <taxon>Orchesellinae</taxon>
        <taxon>Orchesella</taxon>
    </lineage>
</organism>
<dbReference type="InterPro" id="IPR012338">
    <property type="entry name" value="Beta-lactam/transpept-like"/>
</dbReference>
<proteinExistence type="predicted"/>